<dbReference type="Proteomes" id="UP000008810">
    <property type="component" value="Chromosome 2"/>
</dbReference>
<protein>
    <recommendedName>
        <fullName evidence="4">Ubiquitin-like protease family profile domain-containing protein</fullName>
    </recommendedName>
</protein>
<keyword evidence="3" id="KW-1185">Reference proteome</keyword>
<gene>
    <name evidence="1" type="ORF">BRADI_2g42421v3</name>
</gene>
<reference evidence="1 2" key="1">
    <citation type="journal article" date="2010" name="Nature">
        <title>Genome sequencing and analysis of the model grass Brachypodium distachyon.</title>
        <authorList>
            <consortium name="International Brachypodium Initiative"/>
        </authorList>
    </citation>
    <scope>NUCLEOTIDE SEQUENCE [LARGE SCALE GENOMIC DNA]</scope>
    <source>
        <strain evidence="1 2">Bd21</strain>
    </source>
</reference>
<dbReference type="AlphaFoldDB" id="A0A0Q3R4X4"/>
<dbReference type="Gramene" id="KQK08546">
    <property type="protein sequence ID" value="KQK08546"/>
    <property type="gene ID" value="BRADI_2g42421v3"/>
</dbReference>
<accession>A0A0Q3R4X4</accession>
<evidence type="ECO:0008006" key="4">
    <source>
        <dbReference type="Google" id="ProtNLM"/>
    </source>
</evidence>
<evidence type="ECO:0000313" key="3">
    <source>
        <dbReference type="Proteomes" id="UP000008810"/>
    </source>
</evidence>
<organism evidence="1">
    <name type="scientific">Brachypodium distachyon</name>
    <name type="common">Purple false brome</name>
    <name type="synonym">Trachynia distachya</name>
    <dbReference type="NCBI Taxonomy" id="15368"/>
    <lineage>
        <taxon>Eukaryota</taxon>
        <taxon>Viridiplantae</taxon>
        <taxon>Streptophyta</taxon>
        <taxon>Embryophyta</taxon>
        <taxon>Tracheophyta</taxon>
        <taxon>Spermatophyta</taxon>
        <taxon>Magnoliopsida</taxon>
        <taxon>Liliopsida</taxon>
        <taxon>Poales</taxon>
        <taxon>Poaceae</taxon>
        <taxon>BOP clade</taxon>
        <taxon>Pooideae</taxon>
        <taxon>Stipodae</taxon>
        <taxon>Brachypodieae</taxon>
        <taxon>Brachypodium</taxon>
    </lineage>
</organism>
<sequence length="156" mass="18322">MSCTRMFAVPSFIEQSWSAYMFDMKEEVIHVLDPLGLHLQSPAIKELHAHSANVIQDKLFDCFDKYYENWKPKKNKWPHVYPVLTNDKFSKNQSGLCMLHCVRNYNGDELEQPLTLNGYSRLQHTFLHEILTMKNNKARLPIHILKIIDPPNVRQV</sequence>
<dbReference type="InParanoid" id="A0A0Q3R4X4"/>
<evidence type="ECO:0000313" key="2">
    <source>
        <dbReference type="EnsemblPlants" id="KQK08546"/>
    </source>
</evidence>
<dbReference type="EnsemblPlants" id="KQK08546">
    <property type="protein sequence ID" value="KQK08546"/>
    <property type="gene ID" value="BRADI_2g42421v3"/>
</dbReference>
<dbReference type="EMBL" id="CM000881">
    <property type="protein sequence ID" value="KQK08546.1"/>
    <property type="molecule type" value="Genomic_DNA"/>
</dbReference>
<name>A0A0Q3R4X4_BRADI</name>
<reference evidence="1" key="2">
    <citation type="submission" date="2017-06" db="EMBL/GenBank/DDBJ databases">
        <title>WGS assembly of Brachypodium distachyon.</title>
        <authorList>
            <consortium name="The International Brachypodium Initiative"/>
            <person name="Lucas S."/>
            <person name="Harmon-Smith M."/>
            <person name="Lail K."/>
            <person name="Tice H."/>
            <person name="Grimwood J."/>
            <person name="Bruce D."/>
            <person name="Barry K."/>
            <person name="Shu S."/>
            <person name="Lindquist E."/>
            <person name="Wang M."/>
            <person name="Pitluck S."/>
            <person name="Vogel J.P."/>
            <person name="Garvin D.F."/>
            <person name="Mockler T.C."/>
            <person name="Schmutz J."/>
            <person name="Rokhsar D."/>
            <person name="Bevan M.W."/>
        </authorList>
    </citation>
    <scope>NUCLEOTIDE SEQUENCE</scope>
    <source>
        <strain evidence="1">Bd21</strain>
    </source>
</reference>
<evidence type="ECO:0000313" key="1">
    <source>
        <dbReference type="EMBL" id="KQK08546.1"/>
    </source>
</evidence>
<proteinExistence type="predicted"/>
<reference evidence="2" key="3">
    <citation type="submission" date="2018-08" db="UniProtKB">
        <authorList>
            <consortium name="EnsemblPlants"/>
        </authorList>
    </citation>
    <scope>IDENTIFICATION</scope>
    <source>
        <strain evidence="2">cv. Bd21</strain>
    </source>
</reference>
<dbReference type="OrthoDB" id="693934at2759"/>